<dbReference type="RefSeq" id="WP_174701920.1">
    <property type="nucleotide sequence ID" value="NZ_JABURA010000001.1"/>
</dbReference>
<dbReference type="EMBL" id="JABURA010000001">
    <property type="protein sequence ID" value="NUB91304.1"/>
    <property type="molecule type" value="Genomic_DNA"/>
</dbReference>
<evidence type="ECO:0000313" key="3">
    <source>
        <dbReference type="EMBL" id="NUB91304.1"/>
    </source>
</evidence>
<dbReference type="AlphaFoldDB" id="A0A8J8KHM2"/>
<feature type="domain" description="Halobacterial output" evidence="2">
    <location>
        <begin position="23"/>
        <end position="94"/>
    </location>
</feature>
<evidence type="ECO:0000256" key="1">
    <source>
        <dbReference type="SAM" id="MobiDB-lite"/>
    </source>
</evidence>
<dbReference type="OrthoDB" id="271604at2157"/>
<feature type="compositionally biased region" description="Basic and acidic residues" evidence="1">
    <location>
        <begin position="11"/>
        <end position="21"/>
    </location>
</feature>
<organism evidence="3 4">
    <name type="scientific">Haloterrigena gelatinilytica</name>
    <dbReference type="NCBI Taxonomy" id="2741724"/>
    <lineage>
        <taxon>Archaea</taxon>
        <taxon>Methanobacteriati</taxon>
        <taxon>Methanobacteriota</taxon>
        <taxon>Stenosarchaea group</taxon>
        <taxon>Halobacteria</taxon>
        <taxon>Halobacteriales</taxon>
        <taxon>Natrialbaceae</taxon>
        <taxon>Haloterrigena</taxon>
    </lineage>
</organism>
<protein>
    <recommendedName>
        <fullName evidence="2">Halobacterial output domain-containing protein</fullName>
    </recommendedName>
</protein>
<proteinExistence type="predicted"/>
<dbReference type="InterPro" id="IPR040624">
    <property type="entry name" value="HalOD1"/>
</dbReference>
<comment type="caution">
    <text evidence="3">The sequence shown here is derived from an EMBL/GenBank/DDBJ whole genome shotgun (WGS) entry which is preliminary data.</text>
</comment>
<feature type="compositionally biased region" description="Polar residues" evidence="1">
    <location>
        <begin position="1"/>
        <end position="10"/>
    </location>
</feature>
<evidence type="ECO:0000313" key="4">
    <source>
        <dbReference type="Proteomes" id="UP000728647"/>
    </source>
</evidence>
<reference evidence="3" key="1">
    <citation type="submission" date="2020-06" db="EMBL/GenBank/DDBJ databases">
        <title>Haloterrigena sp. nov., an extremely halophilic archaeon isolated from a saline sediment.</title>
        <authorList>
            <person name="Liu B.-B."/>
        </authorList>
    </citation>
    <scope>NUCLEOTIDE SEQUENCE</scope>
    <source>
        <strain evidence="3">SYSU A121-1</strain>
    </source>
</reference>
<dbReference type="Proteomes" id="UP000728647">
    <property type="component" value="Unassembled WGS sequence"/>
</dbReference>
<feature type="compositionally biased region" description="Polar residues" evidence="1">
    <location>
        <begin position="89"/>
        <end position="111"/>
    </location>
</feature>
<feature type="region of interest" description="Disordered" evidence="1">
    <location>
        <begin position="1"/>
        <end position="24"/>
    </location>
</feature>
<dbReference type="Pfam" id="PF18545">
    <property type="entry name" value="HalOD1"/>
    <property type="match status" value="1"/>
</dbReference>
<feature type="region of interest" description="Disordered" evidence="1">
    <location>
        <begin position="89"/>
        <end position="117"/>
    </location>
</feature>
<sequence>MVETDSTTLRPESRSTTRDIDGQTPASVTTAMALADHYGVDPVEVPCLYEYVDPEALDTLVAHRDEERATSVSIRFELETATVRLDGTGTVTVRSTSEAAPTQSRADTAETTSEERR</sequence>
<accession>A0A8J8KHM2</accession>
<name>A0A8J8KHM2_9EURY</name>
<gene>
    <name evidence="3" type="ORF">HT576_09765</name>
</gene>
<evidence type="ECO:0000259" key="2">
    <source>
        <dbReference type="Pfam" id="PF18545"/>
    </source>
</evidence>